<protein>
    <submittedName>
        <fullName evidence="5">2-hydroxyacyl-CoA dehydratase</fullName>
    </submittedName>
</protein>
<comment type="similarity">
    <text evidence="1">Belongs to the FldB/FldC dehydratase alpha/beta subunit family.</text>
</comment>
<keyword evidence="4" id="KW-0411">Iron-sulfur</keyword>
<dbReference type="GO" id="GO:0051536">
    <property type="term" value="F:iron-sulfur cluster binding"/>
    <property type="evidence" value="ECO:0007669"/>
    <property type="project" value="UniProtKB-KW"/>
</dbReference>
<comment type="caution">
    <text evidence="5">The sequence shown here is derived from an EMBL/GenBank/DDBJ whole genome shotgun (WGS) entry which is preliminary data.</text>
</comment>
<evidence type="ECO:0000256" key="4">
    <source>
        <dbReference type="ARBA" id="ARBA00023014"/>
    </source>
</evidence>
<dbReference type="Pfam" id="PF06050">
    <property type="entry name" value="HGD-D"/>
    <property type="match status" value="1"/>
</dbReference>
<proteinExistence type="inferred from homology"/>
<accession>A0A9D6V1L0</accession>
<keyword evidence="2" id="KW-0479">Metal-binding</keyword>
<dbReference type="Gene3D" id="3.40.50.11900">
    <property type="match status" value="1"/>
</dbReference>
<dbReference type="PANTHER" id="PTHR30548:SF4">
    <property type="entry name" value="SUBUNIT OF OXYGEN-SENSITIVE 2-HYDROXYISOCAPROYL-COA DEHYDRATASE"/>
    <property type="match status" value="1"/>
</dbReference>
<dbReference type="PANTHER" id="PTHR30548">
    <property type="entry name" value="2-HYDROXYGLUTARYL-COA DEHYDRATASE, D-COMPONENT-RELATED"/>
    <property type="match status" value="1"/>
</dbReference>
<evidence type="ECO:0000313" key="6">
    <source>
        <dbReference type="Proteomes" id="UP000807825"/>
    </source>
</evidence>
<evidence type="ECO:0000256" key="3">
    <source>
        <dbReference type="ARBA" id="ARBA00023004"/>
    </source>
</evidence>
<sequence>MDKIKPRQSKRALETSYEAAQILRAYWSDIHSAKEMGKPIAWASGVVPTELLYAFDILPAYPENYGAVCASKDLALPLCQMAMSKGFSTDLCSYALINFGDIFWEGPGKPEMPFGGLPAPPDLLITTRIPCLVQIKWWEVIRERYNCPMIVLDAPMTDGQATKEQIDYVADQLKQVIVQLQDFTHSRFNEARFLKALTLSDQAGACWHEITDLRGAVPCPVGSREMCGNVFPLVAQLGTQIPVDFYRKLRAELERKVAAKTGAIPVERFRLMFDNIPLWYNLELLSYVEQFGAIFVFETYLRYVWGGRINMSDPYRGYAEKLMSDVWLNMSLEQRIKTLIRDVRKYKIDGVVFHSNRSCKRFSLGQYELKEALEQELGIPSLIIEADHSNPGGYSESQTKLRIDAFLELLEERRRC</sequence>
<evidence type="ECO:0000256" key="1">
    <source>
        <dbReference type="ARBA" id="ARBA00005806"/>
    </source>
</evidence>
<evidence type="ECO:0000256" key="2">
    <source>
        <dbReference type="ARBA" id="ARBA00022723"/>
    </source>
</evidence>
<dbReference type="InterPro" id="IPR010327">
    <property type="entry name" value="FldB/FldC_alpha/beta"/>
</dbReference>
<dbReference type="AlphaFoldDB" id="A0A9D6V1L0"/>
<dbReference type="GO" id="GO:0046872">
    <property type="term" value="F:metal ion binding"/>
    <property type="evidence" value="ECO:0007669"/>
    <property type="project" value="UniProtKB-KW"/>
</dbReference>
<organism evidence="5 6">
    <name type="scientific">Desulfomonile tiedjei</name>
    <dbReference type="NCBI Taxonomy" id="2358"/>
    <lineage>
        <taxon>Bacteria</taxon>
        <taxon>Pseudomonadati</taxon>
        <taxon>Thermodesulfobacteriota</taxon>
        <taxon>Desulfomonilia</taxon>
        <taxon>Desulfomonilales</taxon>
        <taxon>Desulfomonilaceae</taxon>
        <taxon>Desulfomonile</taxon>
    </lineage>
</organism>
<evidence type="ECO:0000313" key="5">
    <source>
        <dbReference type="EMBL" id="MBI5249829.1"/>
    </source>
</evidence>
<dbReference type="Gene3D" id="3.40.50.11890">
    <property type="match status" value="1"/>
</dbReference>
<reference evidence="5" key="1">
    <citation type="submission" date="2020-07" db="EMBL/GenBank/DDBJ databases">
        <title>Huge and variable diversity of episymbiotic CPR bacteria and DPANN archaea in groundwater ecosystems.</title>
        <authorList>
            <person name="He C.Y."/>
            <person name="Keren R."/>
            <person name="Whittaker M."/>
            <person name="Farag I.F."/>
            <person name="Doudna J."/>
            <person name="Cate J.H.D."/>
            <person name="Banfield J.F."/>
        </authorList>
    </citation>
    <scope>NUCLEOTIDE SEQUENCE</scope>
    <source>
        <strain evidence="5">NC_groundwater_1664_Pr3_B-0.1um_52_9</strain>
    </source>
</reference>
<gene>
    <name evidence="5" type="ORF">HY912_10065</name>
</gene>
<keyword evidence="3" id="KW-0408">Iron</keyword>
<name>A0A9D6V1L0_9BACT</name>
<dbReference type="Proteomes" id="UP000807825">
    <property type="component" value="Unassembled WGS sequence"/>
</dbReference>
<dbReference type="EMBL" id="JACRDE010000270">
    <property type="protein sequence ID" value="MBI5249829.1"/>
    <property type="molecule type" value="Genomic_DNA"/>
</dbReference>